<dbReference type="SMART" id="SM00228">
    <property type="entry name" value="PDZ"/>
    <property type="match status" value="3"/>
</dbReference>
<dbReference type="AlphaFoldDB" id="A0A8E0S0F0"/>
<dbReference type="Proteomes" id="UP000728185">
    <property type="component" value="Unassembled WGS sequence"/>
</dbReference>
<name>A0A8E0S0F0_9TREM</name>
<feature type="non-terminal residue" evidence="3">
    <location>
        <position position="481"/>
    </location>
</feature>
<keyword evidence="3" id="KW-0418">Kinase</keyword>
<evidence type="ECO:0000313" key="3">
    <source>
        <dbReference type="EMBL" id="KAA0197889.1"/>
    </source>
</evidence>
<gene>
    <name evidence="3" type="ORF">FBUS_01933</name>
</gene>
<comment type="caution">
    <text evidence="3">The sequence shown here is derived from an EMBL/GenBank/DDBJ whole genome shotgun (WGS) entry which is preliminary data.</text>
</comment>
<protein>
    <submittedName>
        <fullName evidence="3">Membrane-associated guanylate kinase WW and PDZ domain-containing protein 3</fullName>
    </submittedName>
</protein>
<dbReference type="InterPro" id="IPR036034">
    <property type="entry name" value="PDZ_sf"/>
</dbReference>
<dbReference type="Pfam" id="PF00595">
    <property type="entry name" value="PDZ"/>
    <property type="match status" value="3"/>
</dbReference>
<feature type="domain" description="PDZ" evidence="2">
    <location>
        <begin position="175"/>
        <end position="275"/>
    </location>
</feature>
<dbReference type="PANTHER" id="PTHR10316">
    <property type="entry name" value="MEMBRANE ASSOCIATED GUANYLATE KINASE-RELATED"/>
    <property type="match status" value="1"/>
</dbReference>
<evidence type="ECO:0000256" key="1">
    <source>
        <dbReference type="SAM" id="MobiDB-lite"/>
    </source>
</evidence>
<dbReference type="PANTHER" id="PTHR10316:SF40">
    <property type="entry name" value="LD27118P"/>
    <property type="match status" value="1"/>
</dbReference>
<feature type="domain" description="PDZ" evidence="2">
    <location>
        <begin position="72"/>
        <end position="146"/>
    </location>
</feature>
<dbReference type="SUPFAM" id="SSF50156">
    <property type="entry name" value="PDZ domain-like"/>
    <property type="match status" value="3"/>
</dbReference>
<feature type="compositionally biased region" description="Polar residues" evidence="1">
    <location>
        <begin position="43"/>
        <end position="54"/>
    </location>
</feature>
<accession>A0A8E0S0F0</accession>
<feature type="compositionally biased region" description="Polar residues" evidence="1">
    <location>
        <begin position="8"/>
        <end position="21"/>
    </location>
</feature>
<dbReference type="EMBL" id="LUCM01002095">
    <property type="protein sequence ID" value="KAA0197889.1"/>
    <property type="molecule type" value="Genomic_DNA"/>
</dbReference>
<evidence type="ECO:0000259" key="2">
    <source>
        <dbReference type="PROSITE" id="PS50106"/>
    </source>
</evidence>
<dbReference type="InterPro" id="IPR001478">
    <property type="entry name" value="PDZ"/>
</dbReference>
<proteinExistence type="predicted"/>
<feature type="region of interest" description="Disordered" evidence="1">
    <location>
        <begin position="1"/>
        <end position="59"/>
    </location>
</feature>
<dbReference type="GO" id="GO:0016301">
    <property type="term" value="F:kinase activity"/>
    <property type="evidence" value="ECO:0007669"/>
    <property type="project" value="UniProtKB-KW"/>
</dbReference>
<feature type="domain" description="PDZ" evidence="2">
    <location>
        <begin position="297"/>
        <end position="380"/>
    </location>
</feature>
<dbReference type="CDD" id="cd06735">
    <property type="entry name" value="PDZ5_MAGI-1_3-like"/>
    <property type="match status" value="1"/>
</dbReference>
<sequence length="481" mass="51586">LLEIARPSGTTMLTNPTSPDSSLHYGSLLRPGRMPPLLRHSDPSQSVDSKTAGHNNPGPRTLSFLMLPGEFLVHLQRQANGFGFTVVGGAEENSQITIGSLLPGGSAQISGVVRTGDRLISINGLRVVGFKHREVVQLLDQAAHTVGQVTLGLQRPSAETANGTAYEPTLRDAVEVVVPRSPKNDGYGFFVSNTHPRVMCNGSVGENHSRDGATDGEYIAQLVPGSKAERLGLLSVGDRILAVNKIPVSGMHHDQVVRLIRESGSHIVLTIVPSPASPWASRFQGVPEPGGAAVEFPVTLFRGSRGFGFSIRGGQEFNRMPLLVLRIADGGAAQMDGRLRVGDELIQINGYPTVGMSHGRAIEIIQAGGNTMQLIVRRRTGTSGKTADITSRTRNQSNRSSLFRQFASTRLPPTSLSSCNTAPAKPNSPHMSRLNWLGLVRKPTGPIAIRTTEPVSFASVVERRNSANLERRVPTINTSRV</sequence>
<feature type="compositionally biased region" description="Low complexity" evidence="1">
    <location>
        <begin position="28"/>
        <end position="38"/>
    </location>
</feature>
<keyword evidence="3" id="KW-0808">Transferase</keyword>
<dbReference type="PROSITE" id="PS50106">
    <property type="entry name" value="PDZ"/>
    <property type="match status" value="3"/>
</dbReference>
<reference evidence="3" key="1">
    <citation type="submission" date="2019-05" db="EMBL/GenBank/DDBJ databases">
        <title>Annotation for the trematode Fasciolopsis buski.</title>
        <authorList>
            <person name="Choi Y.-J."/>
        </authorList>
    </citation>
    <scope>NUCLEOTIDE SEQUENCE</scope>
    <source>
        <strain evidence="3">HT</strain>
        <tissue evidence="3">Whole worm</tissue>
    </source>
</reference>
<organism evidence="3 4">
    <name type="scientific">Fasciolopsis buskii</name>
    <dbReference type="NCBI Taxonomy" id="27845"/>
    <lineage>
        <taxon>Eukaryota</taxon>
        <taxon>Metazoa</taxon>
        <taxon>Spiralia</taxon>
        <taxon>Lophotrochozoa</taxon>
        <taxon>Platyhelminthes</taxon>
        <taxon>Trematoda</taxon>
        <taxon>Digenea</taxon>
        <taxon>Plagiorchiida</taxon>
        <taxon>Echinostomata</taxon>
        <taxon>Echinostomatoidea</taxon>
        <taxon>Fasciolidae</taxon>
        <taxon>Fasciolopsis</taxon>
    </lineage>
</organism>
<evidence type="ECO:0000313" key="4">
    <source>
        <dbReference type="Proteomes" id="UP000728185"/>
    </source>
</evidence>
<dbReference type="Gene3D" id="2.30.42.10">
    <property type="match status" value="3"/>
</dbReference>
<dbReference type="GO" id="GO:0005737">
    <property type="term" value="C:cytoplasm"/>
    <property type="evidence" value="ECO:0007669"/>
    <property type="project" value="TreeGrafter"/>
</dbReference>
<dbReference type="GO" id="GO:0007165">
    <property type="term" value="P:signal transduction"/>
    <property type="evidence" value="ECO:0007669"/>
    <property type="project" value="TreeGrafter"/>
</dbReference>
<dbReference type="OrthoDB" id="66881at2759"/>
<keyword evidence="4" id="KW-1185">Reference proteome</keyword>